<dbReference type="InterPro" id="IPR006260">
    <property type="entry name" value="TonB/TolA_C"/>
</dbReference>
<dbReference type="Pfam" id="PF13103">
    <property type="entry name" value="TonB_2"/>
    <property type="match status" value="1"/>
</dbReference>
<evidence type="ECO:0000256" key="2">
    <source>
        <dbReference type="ARBA" id="ARBA00022692"/>
    </source>
</evidence>
<dbReference type="GO" id="GO:0019534">
    <property type="term" value="F:toxin transmembrane transporter activity"/>
    <property type="evidence" value="ECO:0007669"/>
    <property type="project" value="InterPro"/>
</dbReference>
<evidence type="ECO:0000256" key="1">
    <source>
        <dbReference type="ARBA" id="ARBA00004167"/>
    </source>
</evidence>
<evidence type="ECO:0000256" key="5">
    <source>
        <dbReference type="SAM" id="MobiDB-lite"/>
    </source>
</evidence>
<keyword evidence="7" id="KW-1185">Reference proteome</keyword>
<accession>A0A0W0VBA1</accession>
<gene>
    <name evidence="6" type="primary">tolA</name>
    <name evidence="6" type="ORF">Ljor_1464</name>
</gene>
<dbReference type="NCBIfam" id="TIGR01352">
    <property type="entry name" value="tonB_Cterm"/>
    <property type="match status" value="1"/>
</dbReference>
<dbReference type="EMBL" id="LNYJ01000011">
    <property type="protein sequence ID" value="KTD17158.1"/>
    <property type="molecule type" value="Genomic_DNA"/>
</dbReference>
<evidence type="ECO:0000313" key="6">
    <source>
        <dbReference type="EMBL" id="KTD17158.1"/>
    </source>
</evidence>
<comment type="caution">
    <text evidence="6">The sequence shown here is derived from an EMBL/GenBank/DDBJ whole genome shotgun (WGS) entry which is preliminary data.</text>
</comment>
<proteinExistence type="predicted"/>
<reference evidence="6 7" key="1">
    <citation type="submission" date="2015-11" db="EMBL/GenBank/DDBJ databases">
        <title>Genomic analysis of 38 Legionella species identifies large and diverse effector repertoires.</title>
        <authorList>
            <person name="Burstein D."/>
            <person name="Amaro F."/>
            <person name="Zusman T."/>
            <person name="Lifshitz Z."/>
            <person name="Cohen O."/>
            <person name="Gilbert J.A."/>
            <person name="Pupko T."/>
            <person name="Shuman H.A."/>
            <person name="Segal G."/>
        </authorList>
    </citation>
    <scope>NUCLEOTIDE SEQUENCE [LARGE SCALE GENOMIC DNA]</scope>
    <source>
        <strain evidence="6 7">BL-540</strain>
    </source>
</reference>
<evidence type="ECO:0000256" key="3">
    <source>
        <dbReference type="ARBA" id="ARBA00022989"/>
    </source>
</evidence>
<evidence type="ECO:0000256" key="4">
    <source>
        <dbReference type="ARBA" id="ARBA00023136"/>
    </source>
</evidence>
<dbReference type="Proteomes" id="UP000055035">
    <property type="component" value="Unassembled WGS sequence"/>
</dbReference>
<dbReference type="SUPFAM" id="SSF74653">
    <property type="entry name" value="TolA/TonB C-terminal domain"/>
    <property type="match status" value="1"/>
</dbReference>
<dbReference type="OrthoDB" id="9779830at2"/>
<feature type="region of interest" description="Disordered" evidence="5">
    <location>
        <begin position="187"/>
        <end position="237"/>
    </location>
</feature>
<dbReference type="PATRIC" id="fig|456.5.peg.1567"/>
<dbReference type="RefSeq" id="WP_058470947.1">
    <property type="nucleotide sequence ID" value="NZ_CAAAIC010000003.1"/>
</dbReference>
<protein>
    <submittedName>
        <fullName evidence="6">TolA colicin import membrane protein</fullName>
    </submittedName>
</protein>
<keyword evidence="2" id="KW-0812">Transmembrane</keyword>
<keyword evidence="3" id="KW-1133">Transmembrane helix</keyword>
<sequence>MIREQSYRKAFYIALGLHLFLALVLLLDPSMQQSASSAKTEIKQDLPVVTSAEPPKEIVKAVSLDNQEVMKTVNQLKQEQANKLKAEQARQQALVKQAEAARQARLQEQQRLAKLKEEAESIAIARKKQVEEEQRKLKELALKKELEAKRLQDLKAKQEELKKKQEEEAAKLEQLKKKQLEEKLKADHEKLEKEKANLVQARKEKEEKEKAEREKAEKEKAAEMARAEKAKAELAEKRRQAAAQQAAEQARNAQIASEVDKYKSMIVNAISRQWILPDNVSNGLSSQFRIRLAPDGAVLEVTLTRSSGDPVLDRSAQTAIYKASPLPVPSDPATFDIFRDISLTVRPENVRG</sequence>
<name>A0A0W0VBA1_9GAMM</name>
<dbReference type="NCBIfam" id="TIGR02794">
    <property type="entry name" value="tolA_full"/>
    <property type="match status" value="1"/>
</dbReference>
<dbReference type="AlphaFoldDB" id="A0A0W0VBA1"/>
<dbReference type="Gene3D" id="3.30.1150.10">
    <property type="match status" value="1"/>
</dbReference>
<dbReference type="STRING" id="456.Ljor_1464"/>
<dbReference type="InterPro" id="IPR014161">
    <property type="entry name" value="Tol-Pal_TolA"/>
</dbReference>
<evidence type="ECO:0000313" key="7">
    <source>
        <dbReference type="Proteomes" id="UP000055035"/>
    </source>
</evidence>
<dbReference type="GO" id="GO:0016020">
    <property type="term" value="C:membrane"/>
    <property type="evidence" value="ECO:0007669"/>
    <property type="project" value="UniProtKB-SubCell"/>
</dbReference>
<keyword evidence="4" id="KW-0472">Membrane</keyword>
<dbReference type="GO" id="GO:0043213">
    <property type="term" value="P:bacteriocin transport"/>
    <property type="evidence" value="ECO:0007669"/>
    <property type="project" value="InterPro"/>
</dbReference>
<comment type="subcellular location">
    <subcellularLocation>
        <location evidence="1">Membrane</location>
        <topology evidence="1">Single-pass membrane protein</topology>
    </subcellularLocation>
</comment>
<organism evidence="6 7">
    <name type="scientific">Legionella jordanis</name>
    <dbReference type="NCBI Taxonomy" id="456"/>
    <lineage>
        <taxon>Bacteria</taxon>
        <taxon>Pseudomonadati</taxon>
        <taxon>Pseudomonadota</taxon>
        <taxon>Gammaproteobacteria</taxon>
        <taxon>Legionellales</taxon>
        <taxon>Legionellaceae</taxon>
        <taxon>Legionella</taxon>
    </lineage>
</organism>